<reference evidence="3" key="2">
    <citation type="journal article" date="2013" name="Nat. Genet.">
        <title>The genome of the platyfish, Xiphophorus maculatus, provides insights into evolutionary adaptation and several complex traits.</title>
        <authorList>
            <person name="Schartl M."/>
            <person name="Walter R.B."/>
            <person name="Shen Y."/>
            <person name="Garcia T."/>
            <person name="Catchen J."/>
            <person name="Amores A."/>
            <person name="Braasch I."/>
            <person name="Chalopin D."/>
            <person name="Volff J.N."/>
            <person name="Lesch K.P."/>
            <person name="Bisazza A."/>
            <person name="Minx P."/>
            <person name="Hillier L."/>
            <person name="Wilson R.K."/>
            <person name="Fuerstenberg S."/>
            <person name="Boore J."/>
            <person name="Searle S."/>
            <person name="Postlethwait J.H."/>
            <person name="Warren W.C."/>
        </authorList>
    </citation>
    <scope>NUCLEOTIDE SEQUENCE [LARGE SCALE GENOMIC DNA]</scope>
    <source>
        <strain evidence="3">JP 163 A</strain>
    </source>
</reference>
<dbReference type="AlphaFoldDB" id="A0A3B5Q0M5"/>
<name>A0A3B5Q0M5_XIPMA</name>
<organism evidence="2 3">
    <name type="scientific">Xiphophorus maculatus</name>
    <name type="common">Southern platyfish</name>
    <name type="synonym">Platypoecilus maculatus</name>
    <dbReference type="NCBI Taxonomy" id="8083"/>
    <lineage>
        <taxon>Eukaryota</taxon>
        <taxon>Metazoa</taxon>
        <taxon>Chordata</taxon>
        <taxon>Craniata</taxon>
        <taxon>Vertebrata</taxon>
        <taxon>Euteleostomi</taxon>
        <taxon>Actinopterygii</taxon>
        <taxon>Neopterygii</taxon>
        <taxon>Teleostei</taxon>
        <taxon>Neoteleostei</taxon>
        <taxon>Acanthomorphata</taxon>
        <taxon>Ovalentaria</taxon>
        <taxon>Atherinomorphae</taxon>
        <taxon>Cyprinodontiformes</taxon>
        <taxon>Poeciliidae</taxon>
        <taxon>Poeciliinae</taxon>
        <taxon>Xiphophorus</taxon>
    </lineage>
</organism>
<accession>A0A3B5Q0M5</accession>
<feature type="compositionally biased region" description="Low complexity" evidence="1">
    <location>
        <begin position="69"/>
        <end position="78"/>
    </location>
</feature>
<reference evidence="2" key="4">
    <citation type="submission" date="2025-09" db="UniProtKB">
        <authorList>
            <consortium name="Ensembl"/>
        </authorList>
    </citation>
    <scope>IDENTIFICATION</scope>
    <source>
        <strain evidence="2">JP 163 A</strain>
    </source>
</reference>
<protein>
    <submittedName>
        <fullName evidence="2">Uncharacterized protein</fullName>
    </submittedName>
</protein>
<keyword evidence="3" id="KW-1185">Reference proteome</keyword>
<evidence type="ECO:0000313" key="3">
    <source>
        <dbReference type="Proteomes" id="UP000002852"/>
    </source>
</evidence>
<dbReference type="InParanoid" id="A0A3B5Q0M5"/>
<feature type="region of interest" description="Disordered" evidence="1">
    <location>
        <begin position="59"/>
        <end position="88"/>
    </location>
</feature>
<dbReference type="GeneTree" id="ENSGT00940000175327"/>
<dbReference type="OMA" id="CTRHSTF"/>
<evidence type="ECO:0000256" key="1">
    <source>
        <dbReference type="SAM" id="MobiDB-lite"/>
    </source>
</evidence>
<reference evidence="2" key="3">
    <citation type="submission" date="2025-08" db="UniProtKB">
        <authorList>
            <consortium name="Ensembl"/>
        </authorList>
    </citation>
    <scope>IDENTIFICATION</scope>
    <source>
        <strain evidence="2">JP 163 A</strain>
    </source>
</reference>
<sequence length="88" mass="9375">MAATKAELLLSALQISEPLFGHPAPPSPLDGYPKLEELQMLLHNAASAAEAAGLLGSEPSEFTGEQPKQTKQLNNTNKKTQEVIFMSG</sequence>
<reference evidence="3" key="1">
    <citation type="submission" date="2012-01" db="EMBL/GenBank/DDBJ databases">
        <authorList>
            <person name="Walter R."/>
            <person name="Schartl M."/>
            <person name="Warren W."/>
        </authorList>
    </citation>
    <scope>NUCLEOTIDE SEQUENCE [LARGE SCALE GENOMIC DNA]</scope>
    <source>
        <strain evidence="3">JP 163 A</strain>
    </source>
</reference>
<dbReference type="Ensembl" id="ENSXMAT00000034694.1">
    <property type="protein sequence ID" value="ENSXMAP00000025413.1"/>
    <property type="gene ID" value="ENSXMAG00000025733.1"/>
</dbReference>
<dbReference type="STRING" id="8083.ENSXMAP00000025413"/>
<evidence type="ECO:0000313" key="2">
    <source>
        <dbReference type="Ensembl" id="ENSXMAP00000025413.1"/>
    </source>
</evidence>
<proteinExistence type="predicted"/>
<dbReference type="Proteomes" id="UP000002852">
    <property type="component" value="Unassembled WGS sequence"/>
</dbReference>